<sequence length="177" mass="19140">MVINALFVVQVVFYGDGTWMAQAGVIATTATLAWLLFIKPKVLIFDEGITIVNPFITATIGWAEVDEIETRFGLTVYSGEAKVVAWAAPAPGRYRRRTVHKADVKGINYDKDFGLRPGDLPSSHSGAAAHLARTRRVEFERATATTSAKRSGSVDKLGVALLGASLILLVLGNLLHF</sequence>
<dbReference type="EMBL" id="CAEZSH010000003">
    <property type="protein sequence ID" value="CAB4531130.1"/>
    <property type="molecule type" value="Genomic_DNA"/>
</dbReference>
<organism evidence="2">
    <name type="scientific">freshwater metagenome</name>
    <dbReference type="NCBI Taxonomy" id="449393"/>
    <lineage>
        <taxon>unclassified sequences</taxon>
        <taxon>metagenomes</taxon>
        <taxon>ecological metagenomes</taxon>
    </lineage>
</organism>
<keyword evidence="1" id="KW-0812">Transmembrane</keyword>
<name>A0A6J6AVU5_9ZZZZ</name>
<keyword evidence="1" id="KW-0472">Membrane</keyword>
<gene>
    <name evidence="2" type="ORF">UFOPK1410_00049</name>
</gene>
<dbReference type="AlphaFoldDB" id="A0A6J6AVU5"/>
<evidence type="ECO:0000313" key="2">
    <source>
        <dbReference type="EMBL" id="CAB4531130.1"/>
    </source>
</evidence>
<keyword evidence="1" id="KW-1133">Transmembrane helix</keyword>
<feature type="transmembrane region" description="Helical" evidence="1">
    <location>
        <begin position="157"/>
        <end position="175"/>
    </location>
</feature>
<accession>A0A6J6AVU5</accession>
<feature type="transmembrane region" description="Helical" evidence="1">
    <location>
        <begin position="20"/>
        <end position="38"/>
    </location>
</feature>
<reference evidence="2" key="1">
    <citation type="submission" date="2020-05" db="EMBL/GenBank/DDBJ databases">
        <authorList>
            <person name="Chiriac C."/>
            <person name="Salcher M."/>
            <person name="Ghai R."/>
            <person name="Kavagutti S V."/>
        </authorList>
    </citation>
    <scope>NUCLEOTIDE SEQUENCE</scope>
</reference>
<proteinExistence type="predicted"/>
<evidence type="ECO:0000256" key="1">
    <source>
        <dbReference type="SAM" id="Phobius"/>
    </source>
</evidence>
<protein>
    <submittedName>
        <fullName evidence="2">Unannotated protein</fullName>
    </submittedName>
</protein>